<proteinExistence type="predicted"/>
<dbReference type="Proteomes" id="UP001501138">
    <property type="component" value="Unassembled WGS sequence"/>
</dbReference>
<sequence>MDNFLAVLAALIPSVGVGLLFWLAMRKIVRADRNERLALDRMDAEEREQADGAGR</sequence>
<dbReference type="EMBL" id="BAAAPM010000005">
    <property type="protein sequence ID" value="GAA1730468.1"/>
    <property type="molecule type" value="Genomic_DNA"/>
</dbReference>
<keyword evidence="1" id="KW-0812">Transmembrane</keyword>
<feature type="transmembrane region" description="Helical" evidence="1">
    <location>
        <begin position="6"/>
        <end position="25"/>
    </location>
</feature>
<evidence type="ECO:0000313" key="2">
    <source>
        <dbReference type="EMBL" id="GAA1730468.1"/>
    </source>
</evidence>
<keyword evidence="1" id="KW-1133">Transmembrane helix</keyword>
<keyword evidence="3" id="KW-1185">Reference proteome</keyword>
<evidence type="ECO:0008006" key="4">
    <source>
        <dbReference type="Google" id="ProtNLM"/>
    </source>
</evidence>
<name>A0ABP4VRT8_9MICO</name>
<comment type="caution">
    <text evidence="2">The sequence shown here is derived from an EMBL/GenBank/DDBJ whole genome shotgun (WGS) entry which is preliminary data.</text>
</comment>
<evidence type="ECO:0000313" key="3">
    <source>
        <dbReference type="Proteomes" id="UP001501138"/>
    </source>
</evidence>
<accession>A0ABP4VRT8</accession>
<organism evidence="2 3">
    <name type="scientific">Isoptericola hypogeus</name>
    <dbReference type="NCBI Taxonomy" id="300179"/>
    <lineage>
        <taxon>Bacteria</taxon>
        <taxon>Bacillati</taxon>
        <taxon>Actinomycetota</taxon>
        <taxon>Actinomycetes</taxon>
        <taxon>Micrococcales</taxon>
        <taxon>Promicromonosporaceae</taxon>
        <taxon>Isoptericola</taxon>
    </lineage>
</organism>
<reference evidence="3" key="1">
    <citation type="journal article" date="2019" name="Int. J. Syst. Evol. Microbiol.">
        <title>The Global Catalogue of Microorganisms (GCM) 10K type strain sequencing project: providing services to taxonomists for standard genome sequencing and annotation.</title>
        <authorList>
            <consortium name="The Broad Institute Genomics Platform"/>
            <consortium name="The Broad Institute Genome Sequencing Center for Infectious Disease"/>
            <person name="Wu L."/>
            <person name="Ma J."/>
        </authorList>
    </citation>
    <scope>NUCLEOTIDE SEQUENCE [LARGE SCALE GENOMIC DNA]</scope>
    <source>
        <strain evidence="3">JCM 15589</strain>
    </source>
</reference>
<evidence type="ECO:0000256" key="1">
    <source>
        <dbReference type="SAM" id="Phobius"/>
    </source>
</evidence>
<gene>
    <name evidence="2" type="ORF">GCM10009809_27520</name>
</gene>
<dbReference type="RefSeq" id="WP_344249017.1">
    <property type="nucleotide sequence ID" value="NZ_BAAAPM010000005.1"/>
</dbReference>
<protein>
    <recommendedName>
        <fullName evidence="4">Lysyl-tRNA synthetase</fullName>
    </recommendedName>
</protein>
<keyword evidence="1" id="KW-0472">Membrane</keyword>